<dbReference type="EMBL" id="CP001636">
    <property type="protein sequence ID" value="ACS22438.1"/>
    <property type="molecule type" value="Genomic_DNA"/>
</dbReference>
<organism evidence="1">
    <name type="scientific">Variovorax paradoxus (strain S110)</name>
    <dbReference type="NCBI Taxonomy" id="543728"/>
    <lineage>
        <taxon>Bacteria</taxon>
        <taxon>Pseudomonadati</taxon>
        <taxon>Pseudomonadota</taxon>
        <taxon>Betaproteobacteria</taxon>
        <taxon>Burkholderiales</taxon>
        <taxon>Comamonadaceae</taxon>
        <taxon>Variovorax</taxon>
    </lineage>
</organism>
<reference evidence="1" key="1">
    <citation type="submission" date="2009-06" db="EMBL/GenBank/DDBJ databases">
        <title>Complete sequence of chromosome 2 of Variovorax paradoxus S110.</title>
        <authorList>
            <consortium name="US DOE Joint Genome Institute"/>
            <person name="Lucas S."/>
            <person name="Copeland A."/>
            <person name="Lapidus A."/>
            <person name="Glavina del Rio T."/>
            <person name="Tice H."/>
            <person name="Bruce D."/>
            <person name="Goodwin L."/>
            <person name="Pitluck S."/>
            <person name="Chertkov O."/>
            <person name="Brettin T."/>
            <person name="Detter J.C."/>
            <person name="Han C."/>
            <person name="Larimer F."/>
            <person name="Land M."/>
            <person name="Hauser L."/>
            <person name="Kyrpides N."/>
            <person name="Ovchinnikova G."/>
            <person name="Orwin P."/>
            <person name="Leadbetter J.R."/>
            <person name="Spain J.C."/>
            <person name="Han J.I."/>
        </authorList>
    </citation>
    <scope>NUCLEOTIDE SEQUENCE</scope>
    <source>
        <strain evidence="1">S110</strain>
    </source>
</reference>
<gene>
    <name evidence="1" type="ordered locus">Vapar_5851</name>
</gene>
<dbReference type="STRING" id="543728.Vapar_5851"/>
<dbReference type="HOGENOM" id="CLU_178418_0_0_4"/>
<sequence>MTPSALDSSSFEALHMELREALEAKHGPLLGGRALVTSMGHNTSAGLRQAQKRGQVPVALFNLPNRRGYFALTSDVAAWLARARLTGAPASKKGQPIETS</sequence>
<proteinExistence type="predicted"/>
<dbReference type="KEGG" id="vap:Vapar_5851"/>
<protein>
    <recommendedName>
        <fullName evidence="2">Pyocin activator protein PrtN</fullName>
    </recommendedName>
</protein>
<dbReference type="eggNOG" id="ENOG5033D3P">
    <property type="taxonomic scope" value="Bacteria"/>
</dbReference>
<dbReference type="AlphaFoldDB" id="C5D094"/>
<evidence type="ECO:0000313" key="1">
    <source>
        <dbReference type="EMBL" id="ACS22438.1"/>
    </source>
</evidence>
<name>C5D094_VARPS</name>
<evidence type="ECO:0008006" key="2">
    <source>
        <dbReference type="Google" id="ProtNLM"/>
    </source>
</evidence>
<accession>C5D094</accession>